<dbReference type="EMBL" id="BGPR01032845">
    <property type="protein sequence ID" value="GBO06551.1"/>
    <property type="molecule type" value="Genomic_DNA"/>
</dbReference>
<keyword evidence="2" id="KW-1185">Reference proteome</keyword>
<accession>A0A4Y2U3B5</accession>
<dbReference type="Proteomes" id="UP000499080">
    <property type="component" value="Unassembled WGS sequence"/>
</dbReference>
<reference evidence="1 2" key="1">
    <citation type="journal article" date="2019" name="Sci. Rep.">
        <title>Orb-weaving spider Araneus ventricosus genome elucidates the spidroin gene catalogue.</title>
        <authorList>
            <person name="Kono N."/>
            <person name="Nakamura H."/>
            <person name="Ohtoshi R."/>
            <person name="Moran D.A.P."/>
            <person name="Shinohara A."/>
            <person name="Yoshida Y."/>
            <person name="Fujiwara M."/>
            <person name="Mori M."/>
            <person name="Tomita M."/>
            <person name="Arakawa K."/>
        </authorList>
    </citation>
    <scope>NUCLEOTIDE SEQUENCE [LARGE SCALE GENOMIC DNA]</scope>
</reference>
<protein>
    <submittedName>
        <fullName evidence="1">Uncharacterized protein</fullName>
    </submittedName>
</protein>
<evidence type="ECO:0000313" key="2">
    <source>
        <dbReference type="Proteomes" id="UP000499080"/>
    </source>
</evidence>
<dbReference type="AlphaFoldDB" id="A0A4Y2U3B5"/>
<sequence>MDIEEDIPPLCSWKRHNRPLQFPRAIVPSSTCFQIGTPPLPRESFTPPSCGFRSCERHLFPLTHPRSYFSPMMNVLLGPMDSVVLLPPICAVIYRLA</sequence>
<name>A0A4Y2U3B5_ARAVE</name>
<organism evidence="1 2">
    <name type="scientific">Araneus ventricosus</name>
    <name type="common">Orbweaver spider</name>
    <name type="synonym">Epeira ventricosa</name>
    <dbReference type="NCBI Taxonomy" id="182803"/>
    <lineage>
        <taxon>Eukaryota</taxon>
        <taxon>Metazoa</taxon>
        <taxon>Ecdysozoa</taxon>
        <taxon>Arthropoda</taxon>
        <taxon>Chelicerata</taxon>
        <taxon>Arachnida</taxon>
        <taxon>Araneae</taxon>
        <taxon>Araneomorphae</taxon>
        <taxon>Entelegynae</taxon>
        <taxon>Araneoidea</taxon>
        <taxon>Araneidae</taxon>
        <taxon>Araneus</taxon>
    </lineage>
</organism>
<proteinExistence type="predicted"/>
<evidence type="ECO:0000313" key="1">
    <source>
        <dbReference type="EMBL" id="GBO06551.1"/>
    </source>
</evidence>
<comment type="caution">
    <text evidence="1">The sequence shown here is derived from an EMBL/GenBank/DDBJ whole genome shotgun (WGS) entry which is preliminary data.</text>
</comment>
<gene>
    <name evidence="1" type="ORF">AVEN_87085_1</name>
</gene>